<evidence type="ECO:0000313" key="1">
    <source>
        <dbReference type="EMBL" id="KAJ0203817.1"/>
    </source>
</evidence>
<dbReference type="PANTHER" id="PTHR42896:SF2">
    <property type="entry name" value="CBBY-LIKE PROTEIN"/>
    <property type="match status" value="1"/>
</dbReference>
<reference evidence="1 2" key="1">
    <citation type="journal article" date="2017" name="Nat. Commun.">
        <title>Genome assembly with in vitro proximity ligation data and whole-genome triplication in lettuce.</title>
        <authorList>
            <person name="Reyes-Chin-Wo S."/>
            <person name="Wang Z."/>
            <person name="Yang X."/>
            <person name="Kozik A."/>
            <person name="Arikit S."/>
            <person name="Song C."/>
            <person name="Xia L."/>
            <person name="Froenicke L."/>
            <person name="Lavelle D.O."/>
            <person name="Truco M.J."/>
            <person name="Xia R."/>
            <person name="Zhu S."/>
            <person name="Xu C."/>
            <person name="Xu H."/>
            <person name="Xu X."/>
            <person name="Cox K."/>
            <person name="Korf I."/>
            <person name="Meyers B.C."/>
            <person name="Michelmore R.W."/>
        </authorList>
    </citation>
    <scope>NUCLEOTIDE SEQUENCE [LARGE SCALE GENOMIC DNA]</scope>
    <source>
        <strain evidence="2">cv. Salinas</strain>
        <tissue evidence="1">Seedlings</tissue>
    </source>
</reference>
<dbReference type="GO" id="GO:0016787">
    <property type="term" value="F:hydrolase activity"/>
    <property type="evidence" value="ECO:0007669"/>
    <property type="project" value="InterPro"/>
</dbReference>
<keyword evidence="2" id="KW-1185">Reference proteome</keyword>
<evidence type="ECO:0000313" key="2">
    <source>
        <dbReference type="Proteomes" id="UP000235145"/>
    </source>
</evidence>
<dbReference type="AlphaFoldDB" id="A0A9R1VFH9"/>
<dbReference type="SUPFAM" id="SSF56784">
    <property type="entry name" value="HAD-like"/>
    <property type="match status" value="1"/>
</dbReference>
<dbReference type="InterPro" id="IPR044999">
    <property type="entry name" value="CbbY-like"/>
</dbReference>
<dbReference type="EMBL" id="NBSK02000005">
    <property type="protein sequence ID" value="KAJ0203817.1"/>
    <property type="molecule type" value="Genomic_DNA"/>
</dbReference>
<dbReference type="Proteomes" id="UP000235145">
    <property type="component" value="Unassembled WGS sequence"/>
</dbReference>
<gene>
    <name evidence="1" type="ORF">LSAT_V11C500233820</name>
</gene>
<dbReference type="CDD" id="cd07528">
    <property type="entry name" value="HAD_CbbY-like"/>
    <property type="match status" value="1"/>
</dbReference>
<organism evidence="1 2">
    <name type="scientific">Lactuca sativa</name>
    <name type="common">Garden lettuce</name>
    <dbReference type="NCBI Taxonomy" id="4236"/>
    <lineage>
        <taxon>Eukaryota</taxon>
        <taxon>Viridiplantae</taxon>
        <taxon>Streptophyta</taxon>
        <taxon>Embryophyta</taxon>
        <taxon>Tracheophyta</taxon>
        <taxon>Spermatophyta</taxon>
        <taxon>Magnoliopsida</taxon>
        <taxon>eudicotyledons</taxon>
        <taxon>Gunneridae</taxon>
        <taxon>Pentapetalae</taxon>
        <taxon>asterids</taxon>
        <taxon>campanulids</taxon>
        <taxon>Asterales</taxon>
        <taxon>Asteraceae</taxon>
        <taxon>Cichorioideae</taxon>
        <taxon>Cichorieae</taxon>
        <taxon>Lactucinae</taxon>
        <taxon>Lactuca</taxon>
    </lineage>
</organism>
<accession>A0A9R1VFH9</accession>
<dbReference type="Pfam" id="PF13242">
    <property type="entry name" value="Hydrolase_like"/>
    <property type="match status" value="1"/>
</dbReference>
<proteinExistence type="predicted"/>
<dbReference type="Gene3D" id="3.40.50.1000">
    <property type="entry name" value="HAD superfamily/HAD-like"/>
    <property type="match status" value="1"/>
</dbReference>
<dbReference type="Pfam" id="PF00702">
    <property type="entry name" value="Hydrolase"/>
    <property type="match status" value="1"/>
</dbReference>
<name>A0A9R1VFH9_LACSA</name>
<dbReference type="InterPro" id="IPR036412">
    <property type="entry name" value="HAD-like_sf"/>
</dbReference>
<protein>
    <submittedName>
        <fullName evidence="1">Uncharacterized protein</fullName>
    </submittedName>
</protein>
<dbReference type="InterPro" id="IPR023214">
    <property type="entry name" value="HAD_sf"/>
</dbReference>
<dbReference type="InterPro" id="IPR006439">
    <property type="entry name" value="HAD-SF_hydro_IA"/>
</dbReference>
<dbReference type="Gene3D" id="1.10.150.240">
    <property type="entry name" value="Putative phosphatase, domain 2"/>
    <property type="match status" value="1"/>
</dbReference>
<dbReference type="PANTHER" id="PTHR42896">
    <property type="entry name" value="XYLULOSE-1,5-BISPHOSPHATE (XUBP) PHOSPHATASE"/>
    <property type="match status" value="1"/>
</dbReference>
<dbReference type="InterPro" id="IPR023198">
    <property type="entry name" value="PGP-like_dom2"/>
</dbReference>
<dbReference type="NCBIfam" id="TIGR01509">
    <property type="entry name" value="HAD-SF-IA-v3"/>
    <property type="match status" value="1"/>
</dbReference>
<comment type="caution">
    <text evidence="1">The sequence shown here is derived from an EMBL/GenBank/DDBJ whole genome shotgun (WGS) entry which is preliminary data.</text>
</comment>
<sequence>MASIIVPASSILCSDNFSTNKTSSRHGSTHQVRPSMQPSSVIGKEVSVRSSTSKFWNPLVRNCSRRSRGSSFRCSAVDSPVLPSALLFDCDGVLVDTEKDGHRVSFNDTFAEKELGVTWDVDLYGELLKIGGGKERMTAYFNQTAWPEKAPKGEQERKEFIASLHKRKTELFMVLIEKKLLPLRPGVAKLIDQAFAKDVKVAVCSTSNEKAVSAIVSFLLGPERAAKIQIFAGDVVPRKKPDPVEFSSSFVIFICYKITSNFYLFTRIILDTFPQAIYNLAATTLGVEPSRCVVVEDSGIGLAAAKAAGMTCIVTKSGYTADEDFANADAVFDCIGDPPEERFDFEFCTTLLQKQYV</sequence>